<keyword evidence="1" id="KW-0812">Transmembrane</keyword>
<dbReference type="AlphaFoldDB" id="A0A1I4KU91"/>
<dbReference type="Gene3D" id="3.30.450.20">
    <property type="entry name" value="PAS domain"/>
    <property type="match status" value="1"/>
</dbReference>
<dbReference type="InterPro" id="IPR035919">
    <property type="entry name" value="EAL_sf"/>
</dbReference>
<dbReference type="NCBIfam" id="TIGR00254">
    <property type="entry name" value="GGDEF"/>
    <property type="match status" value="1"/>
</dbReference>
<keyword evidence="1" id="KW-0472">Membrane</keyword>
<dbReference type="SUPFAM" id="SSF55073">
    <property type="entry name" value="Nucleotide cyclase"/>
    <property type="match status" value="1"/>
</dbReference>
<dbReference type="InterPro" id="IPR029787">
    <property type="entry name" value="Nucleotide_cyclase"/>
</dbReference>
<sequence length="751" mass="81061">MLGAVLLLVWWRHRTQAFARDLACSTMAAGLSSASYYFYRHAPPPYEQLAFAVGLCATILNLLFMSSGVMRLAGRRLHPVAALAMLAAMALVLILPSYANKLAYWPMVVLGVTCGLGALAAWWMRGASALERGVGPMLMVLGLNQLPLVYAGEEGLAANLFLSTALRTALVCVLLFAALARSAREARKLSARFALLTEHSQQGVVVTDGRRILHANPAALAIYGLAPALGAPERLAQLPESSFSAAALAGVHRQLQEGTLALANWEGRRKVADGQWRDLRFSAWRIDWEGESATQLLITDDTERIASARELQHQASHDELTGLPNRSVLMERLAQCCLADRSGAPHTLVVLNIDRFKLFNQSQGHLAGDRVLQAFAAKLRAALAPGAELMRLGGDEFAILEPGAAGAREMAQRLRAVCAQPLAVADGEFFIDASMGMAVYPLNAAEPDALLRAANAAMYQAKRTPGTALALAEQRFELMSSQALEQEQALRKGIRNQEIHLHFQPKVDATTGRLLAFEALARWHRPGIGDISPVEFIAIAEHTGLIAELGAMLLREACRQIALWRAAFGECVPVAVNVSPVQLLDPGFLQLVEQALAQHGVPARYLTLEITESAAVDNLDDTRLQLQQLRELGVQVAMDDFGTGFSSLSMLRNLPLHTLKIDRALIDPLPAADAVAVVRAICQLADALQLRVVAEGIETSAHALAARLAGCHELQGFHFARPMPPQEATQWLRLGLEGAPTPELAGVAGQD</sequence>
<dbReference type="SMART" id="SM00267">
    <property type="entry name" value="GGDEF"/>
    <property type="match status" value="1"/>
</dbReference>
<evidence type="ECO:0000313" key="4">
    <source>
        <dbReference type="EMBL" id="SFL82099.1"/>
    </source>
</evidence>
<dbReference type="PANTHER" id="PTHR44757:SF2">
    <property type="entry name" value="BIOFILM ARCHITECTURE MAINTENANCE PROTEIN MBAA"/>
    <property type="match status" value="1"/>
</dbReference>
<dbReference type="Gene3D" id="3.30.70.270">
    <property type="match status" value="1"/>
</dbReference>
<dbReference type="Pfam" id="PF00990">
    <property type="entry name" value="GGDEF"/>
    <property type="match status" value="1"/>
</dbReference>
<dbReference type="SMART" id="SM00052">
    <property type="entry name" value="EAL"/>
    <property type="match status" value="1"/>
</dbReference>
<dbReference type="InterPro" id="IPR052155">
    <property type="entry name" value="Biofilm_reg_signaling"/>
</dbReference>
<dbReference type="PROSITE" id="PS50887">
    <property type="entry name" value="GGDEF"/>
    <property type="match status" value="1"/>
</dbReference>
<dbReference type="SUPFAM" id="SSF141868">
    <property type="entry name" value="EAL domain-like"/>
    <property type="match status" value="1"/>
</dbReference>
<gene>
    <name evidence="4" type="ORF">SAMN02982985_01628</name>
</gene>
<feature type="domain" description="EAL" evidence="2">
    <location>
        <begin position="483"/>
        <end position="736"/>
    </location>
</feature>
<dbReference type="NCBIfam" id="TIGR00229">
    <property type="entry name" value="sensory_box"/>
    <property type="match status" value="1"/>
</dbReference>
<evidence type="ECO:0000259" key="2">
    <source>
        <dbReference type="PROSITE" id="PS50883"/>
    </source>
</evidence>
<dbReference type="Pfam" id="PF00563">
    <property type="entry name" value="EAL"/>
    <property type="match status" value="1"/>
</dbReference>
<dbReference type="PROSITE" id="PS50883">
    <property type="entry name" value="EAL"/>
    <property type="match status" value="1"/>
</dbReference>
<dbReference type="InterPro" id="IPR035965">
    <property type="entry name" value="PAS-like_dom_sf"/>
</dbReference>
<keyword evidence="5" id="KW-1185">Reference proteome</keyword>
<keyword evidence="1" id="KW-1133">Transmembrane helix</keyword>
<dbReference type="STRING" id="758825.SAMN02982985_01628"/>
<feature type="transmembrane region" description="Helical" evidence="1">
    <location>
        <begin position="77"/>
        <end position="96"/>
    </location>
</feature>
<dbReference type="Pfam" id="PF13188">
    <property type="entry name" value="PAS_8"/>
    <property type="match status" value="1"/>
</dbReference>
<dbReference type="CDD" id="cd01949">
    <property type="entry name" value="GGDEF"/>
    <property type="match status" value="1"/>
</dbReference>
<name>A0A1I4KU91_9BURK</name>
<evidence type="ECO:0000313" key="5">
    <source>
        <dbReference type="Proteomes" id="UP000199470"/>
    </source>
</evidence>
<dbReference type="InterPro" id="IPR000014">
    <property type="entry name" value="PAS"/>
</dbReference>
<evidence type="ECO:0000256" key="1">
    <source>
        <dbReference type="SAM" id="Phobius"/>
    </source>
</evidence>
<dbReference type="PANTHER" id="PTHR44757">
    <property type="entry name" value="DIGUANYLATE CYCLASE DGCP"/>
    <property type="match status" value="1"/>
</dbReference>
<proteinExistence type="predicted"/>
<dbReference type="EMBL" id="FOTW01000008">
    <property type="protein sequence ID" value="SFL82099.1"/>
    <property type="molecule type" value="Genomic_DNA"/>
</dbReference>
<dbReference type="InterPro" id="IPR001633">
    <property type="entry name" value="EAL_dom"/>
</dbReference>
<dbReference type="Proteomes" id="UP000199470">
    <property type="component" value="Unassembled WGS sequence"/>
</dbReference>
<accession>A0A1I4KU91</accession>
<protein>
    <submittedName>
        <fullName evidence="4">PAS domain S-box-containing protein/diguanylate cyclase (GGDEF) domain-containing protein</fullName>
    </submittedName>
</protein>
<dbReference type="SUPFAM" id="SSF55785">
    <property type="entry name" value="PYP-like sensor domain (PAS domain)"/>
    <property type="match status" value="1"/>
</dbReference>
<feature type="transmembrane region" description="Helical" evidence="1">
    <location>
        <begin position="102"/>
        <end position="122"/>
    </location>
</feature>
<dbReference type="Gene3D" id="3.20.20.450">
    <property type="entry name" value="EAL domain"/>
    <property type="match status" value="1"/>
</dbReference>
<dbReference type="InterPro" id="IPR043128">
    <property type="entry name" value="Rev_trsase/Diguanyl_cyclase"/>
</dbReference>
<feature type="transmembrane region" description="Helical" evidence="1">
    <location>
        <begin position="48"/>
        <end position="65"/>
    </location>
</feature>
<evidence type="ECO:0000259" key="3">
    <source>
        <dbReference type="PROSITE" id="PS50887"/>
    </source>
</evidence>
<dbReference type="InterPro" id="IPR000160">
    <property type="entry name" value="GGDEF_dom"/>
</dbReference>
<feature type="transmembrane region" description="Helical" evidence="1">
    <location>
        <begin position="158"/>
        <end position="180"/>
    </location>
</feature>
<dbReference type="CDD" id="cd01948">
    <property type="entry name" value="EAL"/>
    <property type="match status" value="1"/>
</dbReference>
<dbReference type="CDD" id="cd00130">
    <property type="entry name" value="PAS"/>
    <property type="match status" value="1"/>
</dbReference>
<organism evidence="4 5">
    <name type="scientific">Rugamonas rubra</name>
    <dbReference type="NCBI Taxonomy" id="758825"/>
    <lineage>
        <taxon>Bacteria</taxon>
        <taxon>Pseudomonadati</taxon>
        <taxon>Pseudomonadota</taxon>
        <taxon>Betaproteobacteria</taxon>
        <taxon>Burkholderiales</taxon>
        <taxon>Oxalobacteraceae</taxon>
        <taxon>Telluria group</taxon>
        <taxon>Rugamonas</taxon>
    </lineage>
</organism>
<feature type="domain" description="GGDEF" evidence="3">
    <location>
        <begin position="344"/>
        <end position="474"/>
    </location>
</feature>
<reference evidence="4 5" key="1">
    <citation type="submission" date="2016-10" db="EMBL/GenBank/DDBJ databases">
        <authorList>
            <person name="de Groot N.N."/>
        </authorList>
    </citation>
    <scope>NUCLEOTIDE SEQUENCE [LARGE SCALE GENOMIC DNA]</scope>
    <source>
        <strain evidence="4 5">ATCC 43154</strain>
    </source>
</reference>